<gene>
    <name evidence="1" type="ORF">TE42_04180</name>
</gene>
<protein>
    <recommendedName>
        <fullName evidence="3">DUF4330 domain-containing protein</fullName>
    </recommendedName>
</protein>
<organism evidence="1 2">
    <name type="scientific">Candidatus Synechococcus spongiarum SP3</name>
    <dbReference type="NCBI Taxonomy" id="1604020"/>
    <lineage>
        <taxon>Bacteria</taxon>
        <taxon>Bacillati</taxon>
        <taxon>Cyanobacteriota</taxon>
        <taxon>Cyanophyceae</taxon>
        <taxon>Synechococcales</taxon>
        <taxon>Synechococcaceae</taxon>
        <taxon>Synechococcus</taxon>
    </lineage>
</organism>
<reference evidence="1 2" key="1">
    <citation type="submission" date="2015-01" db="EMBL/GenBank/DDBJ databases">
        <title>Lifestyle Evolution in Cyanobacterial Symbionts of Sponges.</title>
        <authorList>
            <person name="Burgsdorf I."/>
            <person name="Slaby B.M."/>
            <person name="Handley K.M."/>
            <person name="Haber M."/>
            <person name="Blom J."/>
            <person name="Marshall C.W."/>
            <person name="Gilbert J.A."/>
            <person name="Hentschel U."/>
            <person name="Steindler L."/>
        </authorList>
    </citation>
    <scope>NUCLEOTIDE SEQUENCE [LARGE SCALE GENOMIC DNA]</scope>
    <source>
        <strain evidence="1">SP3</strain>
    </source>
</reference>
<evidence type="ECO:0000313" key="1">
    <source>
        <dbReference type="EMBL" id="KKZ12536.1"/>
    </source>
</evidence>
<dbReference type="Proteomes" id="UP000035067">
    <property type="component" value="Unassembled WGS sequence"/>
</dbReference>
<evidence type="ECO:0000313" key="2">
    <source>
        <dbReference type="Proteomes" id="UP000035067"/>
    </source>
</evidence>
<comment type="caution">
    <text evidence="1">The sequence shown here is derived from an EMBL/GenBank/DDBJ whole genome shotgun (WGS) entry which is preliminary data.</text>
</comment>
<accession>A0A0G2J522</accession>
<dbReference type="InterPro" id="IPR025480">
    <property type="entry name" value="DUF4330"/>
</dbReference>
<proteinExistence type="predicted"/>
<dbReference type="PATRIC" id="fig|1604020.3.peg.67"/>
<dbReference type="Pfam" id="PF14221">
    <property type="entry name" value="DUF4330"/>
    <property type="match status" value="1"/>
</dbReference>
<evidence type="ECO:0008006" key="3">
    <source>
        <dbReference type="Google" id="ProtNLM"/>
    </source>
</evidence>
<dbReference type="AlphaFoldDB" id="A0A0G2J522"/>
<dbReference type="EMBL" id="JXQG01000018">
    <property type="protein sequence ID" value="KKZ12536.1"/>
    <property type="molecule type" value="Genomic_DNA"/>
</dbReference>
<sequence length="166" mass="17552">MKPWLRLHPVDLGALVALALAAAGLLWSPKLVTGLAAAGGYLEPIDVIVDIKHIPVADPDALLASIKEEGETRLVVRNQPSGTLQVLDGHLRHRLVALADGTTIPDPNNEAFATFDAQLVLQGKGQETRTGFVLGDTNLKIGVPIEVEGRLYRMKGVVSGLAKGNG</sequence>
<name>A0A0G2J522_9SYNE</name>